<dbReference type="Pfam" id="PF09327">
    <property type="entry name" value="Phage_Tail_Tip"/>
    <property type="match status" value="2"/>
</dbReference>
<evidence type="ECO:0000259" key="2">
    <source>
        <dbReference type="PROSITE" id="PS50853"/>
    </source>
</evidence>
<dbReference type="Proteomes" id="UP000246744">
    <property type="component" value="Unassembled WGS sequence"/>
</dbReference>
<dbReference type="Gene3D" id="2.60.40.10">
    <property type="entry name" value="Immunoglobulins"/>
    <property type="match status" value="1"/>
</dbReference>
<feature type="signal peptide" evidence="1">
    <location>
        <begin position="1"/>
        <end position="20"/>
    </location>
</feature>
<evidence type="ECO:0000313" key="3">
    <source>
        <dbReference type="EMBL" id="PWW04988.1"/>
    </source>
</evidence>
<dbReference type="InterPro" id="IPR003961">
    <property type="entry name" value="FN3_dom"/>
</dbReference>
<evidence type="ECO:0000313" key="4">
    <source>
        <dbReference type="Proteomes" id="UP000246744"/>
    </source>
</evidence>
<dbReference type="InterPro" id="IPR015406">
    <property type="entry name" value="GpJ_CSF"/>
</dbReference>
<dbReference type="AlphaFoldDB" id="A0A317PV24"/>
<proteinExistence type="predicted"/>
<dbReference type="InterPro" id="IPR036116">
    <property type="entry name" value="FN3_sf"/>
</dbReference>
<dbReference type="OrthoDB" id="109844at2"/>
<reference evidence="3 4" key="1">
    <citation type="submission" date="2018-05" db="EMBL/GenBank/DDBJ databases">
        <title>Genomic Encyclopedia of Type Strains, Phase IV (KMG-IV): sequencing the most valuable type-strain genomes for metagenomic binning, comparative biology and taxonomic classification.</title>
        <authorList>
            <person name="Goeker M."/>
        </authorList>
    </citation>
    <scope>NUCLEOTIDE SEQUENCE [LARGE SCALE GENOMIC DNA]</scope>
    <source>
        <strain evidence="3 4">DSM 19579</strain>
    </source>
</reference>
<feature type="domain" description="Fibronectin type-III" evidence="2">
    <location>
        <begin position="507"/>
        <end position="601"/>
    </location>
</feature>
<dbReference type="SMART" id="SM00060">
    <property type="entry name" value="FN3"/>
    <property type="match status" value="1"/>
</dbReference>
<sequence length="1009" mass="110120">MGKGGFSSILSAVVMAVAVAASVYTGGASLAAAAAWGAAAGAASYIATSQMMASISGMQTSDSATTLSRTTAPQSGLPIVYGGQAPDFSPWDNSCYIKVGSIVPWYNVQNNNSQYLYTAHALCMGPIPQFISQLYFDDEPVLDFPIEAEGIVDSSKIKEKYRPYLQLEVYFGNSYSGTSSLATQYAGSQWNSTFHGNNIVQVHTVIKKTQDSLENSILVNDNYVLTAEIKGRLIYDLTDGVTRASSNPPSQIYDFITNTEYGMGIDPSVIDLNSFSSIAQYCQQYEYYSNGAIDYQKSNKSNIESILQSFGGVLYVHAGKMYLTLDVASTSVASFNEDTIFSEVTYATSGMTDYFNAVDATYTNVDNSYSSDVLRIPSDITSDEVIQSDGRIIVTDLDFSWIYDKDKVAELANKELLKSKYLLNTLAFTTDSGWDLKPWDVITVSFSEYGLSNKKFRVLTKEIVMTQDGIGMVNLTCVEYSDGVYNGTDPGVWSVTGSIAKAVSVQPPKNLSVTRKGTTNNGLTVVMDWDASIDPNLLGYYTYYRQTGSTTWLVADQTSKYVTEYELYGLNQSTQYDFAVAAYNNLGFVSDKVSQTGIVPDYNFTMPEISNLHLVNYDSNYGTTQTEQTDFIIGWNAPTGNVNGKPFSSYFKQYEIVVRDSQGTQLNSYYTTSTTWTYTYAMNQNDGLSRQRIFGIIVHGQSASDYSSEVTLTVSNPQAPLIQNLQMYSAIGQIAFTYDSDNFPDDFAGVLFQISSSSDFTIGVNNFTTTQYYTYFASIDDGQYYARAAIYDLFGMDNLKWSTITPFNQKTSVPYSQLNDDVVDGILSSSEFNTVKEQIIDEAGYTGWTVSVNNNNYVSGIALANSGTESTFTVVADRFSVIDSATASSSNKVYPFVVQGSVTYINGAIIQSASIGSAAIGTGVINNAHIADASISTAKIQDASISTAKIANTIQSTNYVANSTGWQINKSGNFYINGTTSGTGRMSISNNQINIYDGSGVLRVRLGLW</sequence>
<evidence type="ECO:0000256" key="1">
    <source>
        <dbReference type="SAM" id="SignalP"/>
    </source>
</evidence>
<gene>
    <name evidence="3" type="ORF">DES37_11484</name>
</gene>
<dbReference type="EMBL" id="QGTS01000014">
    <property type="protein sequence ID" value="PWW04988.1"/>
    <property type="molecule type" value="Genomic_DNA"/>
</dbReference>
<name>A0A317PV24_9ENTR</name>
<comment type="caution">
    <text evidence="3">The sequence shown here is derived from an EMBL/GenBank/DDBJ whole genome shotgun (WGS) entry which is preliminary data.</text>
</comment>
<keyword evidence="4" id="KW-1185">Reference proteome</keyword>
<dbReference type="PROSITE" id="PS50853">
    <property type="entry name" value="FN3"/>
    <property type="match status" value="1"/>
</dbReference>
<protein>
    <submittedName>
        <fullName evidence="3">Uncharacterized protein DUF1983</fullName>
    </submittedName>
</protein>
<dbReference type="CDD" id="cd00063">
    <property type="entry name" value="FN3"/>
    <property type="match status" value="1"/>
</dbReference>
<dbReference type="InterPro" id="IPR032876">
    <property type="entry name" value="J_dom"/>
</dbReference>
<dbReference type="Pfam" id="PF00041">
    <property type="entry name" value="fn3"/>
    <property type="match status" value="1"/>
</dbReference>
<keyword evidence="1" id="KW-0732">Signal</keyword>
<dbReference type="SUPFAM" id="SSF49265">
    <property type="entry name" value="Fibronectin type III"/>
    <property type="match status" value="1"/>
</dbReference>
<dbReference type="Pfam" id="PF13550">
    <property type="entry name" value="Phage-tail_3"/>
    <property type="match status" value="1"/>
</dbReference>
<organism evidence="3 4">
    <name type="scientific">Mangrovibacter plantisponsor</name>
    <dbReference type="NCBI Taxonomy" id="451513"/>
    <lineage>
        <taxon>Bacteria</taxon>
        <taxon>Pseudomonadati</taxon>
        <taxon>Pseudomonadota</taxon>
        <taxon>Gammaproteobacteria</taxon>
        <taxon>Enterobacterales</taxon>
        <taxon>Enterobacteriaceae</taxon>
        <taxon>Mangrovibacter</taxon>
    </lineage>
</organism>
<accession>A0A317PV24</accession>
<dbReference type="InterPro" id="IPR013783">
    <property type="entry name" value="Ig-like_fold"/>
</dbReference>
<feature type="chain" id="PRO_5016366416" evidence="1">
    <location>
        <begin position="21"/>
        <end position="1009"/>
    </location>
</feature>